<evidence type="ECO:0000256" key="3">
    <source>
        <dbReference type="ARBA" id="ARBA00023125"/>
    </source>
</evidence>
<dbReference type="PROSITE" id="PS01159">
    <property type="entry name" value="WW_DOMAIN_1"/>
    <property type="match status" value="1"/>
</dbReference>
<accession>A0A8X7XBF1</accession>
<feature type="compositionally biased region" description="Polar residues" evidence="6">
    <location>
        <begin position="227"/>
        <end position="236"/>
    </location>
</feature>
<evidence type="ECO:0000313" key="10">
    <source>
        <dbReference type="Proteomes" id="UP000886611"/>
    </source>
</evidence>
<dbReference type="PANTHER" id="PTHR23349:SF4">
    <property type="entry name" value="TRANSCRIPTION FACTOR 15"/>
    <property type="match status" value="1"/>
</dbReference>
<dbReference type="AlphaFoldDB" id="A0A8X7XBF1"/>
<dbReference type="GO" id="GO:0046983">
    <property type="term" value="F:protein dimerization activity"/>
    <property type="evidence" value="ECO:0007669"/>
    <property type="project" value="InterPro"/>
</dbReference>
<dbReference type="InterPro" id="IPR011598">
    <property type="entry name" value="bHLH_dom"/>
</dbReference>
<dbReference type="InterPro" id="IPR036020">
    <property type="entry name" value="WW_dom_sf"/>
</dbReference>
<feature type="domain" description="WW" evidence="7">
    <location>
        <begin position="289"/>
        <end position="322"/>
    </location>
</feature>
<gene>
    <name evidence="9" type="primary">Tcf15_1</name>
    <name evidence="9" type="ORF">GTO96_0003614</name>
</gene>
<feature type="region of interest" description="Disordered" evidence="6">
    <location>
        <begin position="226"/>
        <end position="249"/>
    </location>
</feature>
<dbReference type="Gene3D" id="4.10.280.10">
    <property type="entry name" value="Helix-loop-helix DNA-binding domain"/>
    <property type="match status" value="1"/>
</dbReference>
<evidence type="ECO:0000256" key="2">
    <source>
        <dbReference type="ARBA" id="ARBA00023015"/>
    </source>
</evidence>
<feature type="non-terminal residue" evidence="9">
    <location>
        <position position="402"/>
    </location>
</feature>
<dbReference type="Gene3D" id="2.20.70.10">
    <property type="match status" value="1"/>
</dbReference>
<keyword evidence="4" id="KW-0804">Transcription</keyword>
<dbReference type="PROSITE" id="PS50888">
    <property type="entry name" value="BHLH"/>
    <property type="match status" value="1"/>
</dbReference>
<dbReference type="SMART" id="SM00456">
    <property type="entry name" value="WW"/>
    <property type="match status" value="1"/>
</dbReference>
<comment type="subcellular location">
    <subcellularLocation>
        <location evidence="1">Nucleus</location>
    </subcellularLocation>
</comment>
<feature type="region of interest" description="Disordered" evidence="6">
    <location>
        <begin position="12"/>
        <end position="37"/>
    </location>
</feature>
<dbReference type="SMART" id="SM00353">
    <property type="entry name" value="HLH"/>
    <property type="match status" value="1"/>
</dbReference>
<evidence type="ECO:0000259" key="7">
    <source>
        <dbReference type="PROSITE" id="PS50020"/>
    </source>
</evidence>
<feature type="compositionally biased region" description="Low complexity" evidence="6">
    <location>
        <begin position="237"/>
        <end position="249"/>
    </location>
</feature>
<dbReference type="InterPro" id="IPR036638">
    <property type="entry name" value="HLH_DNA-bd_sf"/>
</dbReference>
<dbReference type="FunFam" id="4.10.280.10:FF:000010">
    <property type="entry name" value="Scleraxis bHLH transcription factor"/>
    <property type="match status" value="1"/>
</dbReference>
<evidence type="ECO:0000256" key="5">
    <source>
        <dbReference type="ARBA" id="ARBA00023242"/>
    </source>
</evidence>
<keyword evidence="3" id="KW-0238">DNA-binding</keyword>
<dbReference type="GO" id="GO:0005634">
    <property type="term" value="C:nucleus"/>
    <property type="evidence" value="ECO:0007669"/>
    <property type="project" value="UniProtKB-SubCell"/>
</dbReference>
<proteinExistence type="predicted"/>
<organism evidence="9 10">
    <name type="scientific">Polypterus senegalus</name>
    <name type="common">Senegal bichir</name>
    <dbReference type="NCBI Taxonomy" id="55291"/>
    <lineage>
        <taxon>Eukaryota</taxon>
        <taxon>Metazoa</taxon>
        <taxon>Chordata</taxon>
        <taxon>Craniata</taxon>
        <taxon>Vertebrata</taxon>
        <taxon>Euteleostomi</taxon>
        <taxon>Actinopterygii</taxon>
        <taxon>Polypteriformes</taxon>
        <taxon>Polypteridae</taxon>
        <taxon>Polypterus</taxon>
    </lineage>
</organism>
<dbReference type="SUPFAM" id="SSF51045">
    <property type="entry name" value="WW domain"/>
    <property type="match status" value="1"/>
</dbReference>
<dbReference type="PROSITE" id="PS50020">
    <property type="entry name" value="WW_DOMAIN_2"/>
    <property type="match status" value="1"/>
</dbReference>
<dbReference type="GO" id="GO:0000981">
    <property type="term" value="F:DNA-binding transcription factor activity, RNA polymerase II-specific"/>
    <property type="evidence" value="ECO:0007669"/>
    <property type="project" value="TreeGrafter"/>
</dbReference>
<name>A0A8X7XBF1_POLSE</name>
<dbReference type="Pfam" id="PF00010">
    <property type="entry name" value="HLH"/>
    <property type="match status" value="1"/>
</dbReference>
<reference evidence="9 10" key="1">
    <citation type="journal article" date="2021" name="Cell">
        <title>Tracing the genetic footprints of vertebrate landing in non-teleost ray-finned fishes.</title>
        <authorList>
            <person name="Bi X."/>
            <person name="Wang K."/>
            <person name="Yang L."/>
            <person name="Pan H."/>
            <person name="Jiang H."/>
            <person name="Wei Q."/>
            <person name="Fang M."/>
            <person name="Yu H."/>
            <person name="Zhu C."/>
            <person name="Cai Y."/>
            <person name="He Y."/>
            <person name="Gan X."/>
            <person name="Zeng H."/>
            <person name="Yu D."/>
            <person name="Zhu Y."/>
            <person name="Jiang H."/>
            <person name="Qiu Q."/>
            <person name="Yang H."/>
            <person name="Zhang Y.E."/>
            <person name="Wang W."/>
            <person name="Zhu M."/>
            <person name="He S."/>
            <person name="Zhang G."/>
        </authorList>
    </citation>
    <scope>NUCLEOTIDE SEQUENCE [LARGE SCALE GENOMIC DNA]</scope>
    <source>
        <strain evidence="9">Bchr_013</strain>
    </source>
</reference>
<feature type="domain" description="BHLH" evidence="8">
    <location>
        <begin position="55"/>
        <end position="107"/>
    </location>
</feature>
<feature type="non-terminal residue" evidence="9">
    <location>
        <position position="1"/>
    </location>
</feature>
<dbReference type="SUPFAM" id="SSF47459">
    <property type="entry name" value="HLH, helix-loop-helix DNA-binding domain"/>
    <property type="match status" value="1"/>
</dbReference>
<dbReference type="FunFam" id="2.20.70.10:FF:000157">
    <property type="entry name" value="E3 ubiquitin-protein ligase"/>
    <property type="match status" value="1"/>
</dbReference>
<keyword evidence="2" id="KW-0805">Transcription regulation</keyword>
<dbReference type="EMBL" id="JAATIS010003638">
    <property type="protein sequence ID" value="KAG2464335.1"/>
    <property type="molecule type" value="Genomic_DNA"/>
</dbReference>
<dbReference type="GO" id="GO:0032502">
    <property type="term" value="P:developmental process"/>
    <property type="evidence" value="ECO:0007669"/>
    <property type="project" value="TreeGrafter"/>
</dbReference>
<dbReference type="CDD" id="cd00201">
    <property type="entry name" value="WW"/>
    <property type="match status" value="1"/>
</dbReference>
<dbReference type="PANTHER" id="PTHR23349">
    <property type="entry name" value="BASIC HELIX-LOOP-HELIX TRANSCRIPTION FACTOR, TWIST"/>
    <property type="match status" value="1"/>
</dbReference>
<keyword evidence="5" id="KW-0539">Nucleus</keyword>
<dbReference type="GO" id="GO:0000977">
    <property type="term" value="F:RNA polymerase II transcription regulatory region sequence-specific DNA binding"/>
    <property type="evidence" value="ECO:0007669"/>
    <property type="project" value="TreeGrafter"/>
</dbReference>
<keyword evidence="10" id="KW-1185">Reference proteome</keyword>
<sequence length="402" mass="44309">MAAHLIYPDLSMLSEDEENRSESDGSSDQSYGCCDSEDKRRRISRKACVDGVLGKPRQAANARERDRTQSVNTAFSALRTLIPTEPVDRKLSKIETLRLASSYIAHLANVLLLGENTEDGQPCLTAVYGSHGELDGKQPRTICTFCLSNQRKGENEVHMTGGLRWAEWSVLVWIVLTMGVSEVVQNLMLCTDKDPAEIVGDLSVCLDGLTVDPEMFASVENGIEIPSTETVPSTPKNVSSNDLSVSESSANHVVSNHMDRLELSPSSSAQSDVGTQPLVAQRMNPINSGPLPPGWEQRVDQNGRVYFVDHIEKRTTWERPEPLPPGDVHMVQQTCLSLSELMAFISILFTRAMLTTVGTVVDACSELFVVLAIRDTMSCDRYQTGQRQNRNNRQLLHSAFAG</sequence>
<dbReference type="InterPro" id="IPR001202">
    <property type="entry name" value="WW_dom"/>
</dbReference>
<dbReference type="CDD" id="cd11465">
    <property type="entry name" value="bHLH_TS_scleraxis_like"/>
    <property type="match status" value="1"/>
</dbReference>
<dbReference type="InterPro" id="IPR050283">
    <property type="entry name" value="E-box_TF_Regulators"/>
</dbReference>
<evidence type="ECO:0000313" key="9">
    <source>
        <dbReference type="EMBL" id="KAG2464335.1"/>
    </source>
</evidence>
<comment type="caution">
    <text evidence="9">The sequence shown here is derived from an EMBL/GenBank/DDBJ whole genome shotgun (WGS) entry which is preliminary data.</text>
</comment>
<evidence type="ECO:0000259" key="8">
    <source>
        <dbReference type="PROSITE" id="PS50888"/>
    </source>
</evidence>
<dbReference type="Proteomes" id="UP000886611">
    <property type="component" value="Unassembled WGS sequence"/>
</dbReference>
<protein>
    <submittedName>
        <fullName evidence="9">TCF15 factor</fullName>
    </submittedName>
</protein>
<dbReference type="Pfam" id="PF00397">
    <property type="entry name" value="WW"/>
    <property type="match status" value="1"/>
</dbReference>
<evidence type="ECO:0000256" key="6">
    <source>
        <dbReference type="SAM" id="MobiDB-lite"/>
    </source>
</evidence>
<evidence type="ECO:0000256" key="1">
    <source>
        <dbReference type="ARBA" id="ARBA00004123"/>
    </source>
</evidence>
<evidence type="ECO:0000256" key="4">
    <source>
        <dbReference type="ARBA" id="ARBA00023163"/>
    </source>
</evidence>